<name>A0A1F6TQL3_9PROT</name>
<protein>
    <recommendedName>
        <fullName evidence="2">Antitoxin</fullName>
    </recommendedName>
</protein>
<comment type="similarity">
    <text evidence="1 2">Belongs to the phD/YefM antitoxin family.</text>
</comment>
<dbReference type="Pfam" id="PF02604">
    <property type="entry name" value="PhdYeFM_antitox"/>
    <property type="match status" value="1"/>
</dbReference>
<dbReference type="InterPro" id="IPR051405">
    <property type="entry name" value="phD/YefM_antitoxin"/>
</dbReference>
<proteinExistence type="inferred from homology"/>
<dbReference type="Proteomes" id="UP000179360">
    <property type="component" value="Unassembled WGS sequence"/>
</dbReference>
<dbReference type="NCBIfam" id="TIGR01552">
    <property type="entry name" value="phd_fam"/>
    <property type="match status" value="1"/>
</dbReference>
<dbReference type="PANTHER" id="PTHR33713">
    <property type="entry name" value="ANTITOXIN YAFN-RELATED"/>
    <property type="match status" value="1"/>
</dbReference>
<accession>A0A1F6TQL3</accession>
<dbReference type="PANTHER" id="PTHR33713:SF6">
    <property type="entry name" value="ANTITOXIN YEFM"/>
    <property type="match status" value="1"/>
</dbReference>
<evidence type="ECO:0000256" key="2">
    <source>
        <dbReference type="RuleBase" id="RU362080"/>
    </source>
</evidence>
<dbReference type="STRING" id="1817764.A2637_02330"/>
<evidence type="ECO:0000313" key="3">
    <source>
        <dbReference type="EMBL" id="OGI47424.1"/>
    </source>
</evidence>
<sequence>MSAIPYSRFRRNPAKVIEDTLDSEKPVTVKRTDGRNFVIVPAREFEALEETAHLLSSPKNVRRLRESLKQARAGKLREIVIK</sequence>
<dbReference type="Gene3D" id="6.10.250.330">
    <property type="match status" value="1"/>
</dbReference>
<dbReference type="InterPro" id="IPR036165">
    <property type="entry name" value="YefM-like_sf"/>
</dbReference>
<dbReference type="Gene3D" id="3.40.1620.10">
    <property type="entry name" value="YefM-like domain"/>
    <property type="match status" value="1"/>
</dbReference>
<dbReference type="EMBL" id="MFSY01000020">
    <property type="protein sequence ID" value="OGI47424.1"/>
    <property type="molecule type" value="Genomic_DNA"/>
</dbReference>
<reference evidence="3 4" key="1">
    <citation type="journal article" date="2016" name="Nat. Commun.">
        <title>Thousands of microbial genomes shed light on interconnected biogeochemical processes in an aquifer system.</title>
        <authorList>
            <person name="Anantharaman K."/>
            <person name="Brown C.T."/>
            <person name="Hug L.A."/>
            <person name="Sharon I."/>
            <person name="Castelle C.J."/>
            <person name="Probst A.J."/>
            <person name="Thomas B.C."/>
            <person name="Singh A."/>
            <person name="Wilkins M.J."/>
            <person name="Karaoz U."/>
            <person name="Brodie E.L."/>
            <person name="Williams K.H."/>
            <person name="Hubbard S.S."/>
            <person name="Banfield J.F."/>
        </authorList>
    </citation>
    <scope>NUCLEOTIDE SEQUENCE [LARGE SCALE GENOMIC DNA]</scope>
</reference>
<dbReference type="SUPFAM" id="SSF143120">
    <property type="entry name" value="YefM-like"/>
    <property type="match status" value="1"/>
</dbReference>
<dbReference type="InterPro" id="IPR006442">
    <property type="entry name" value="Antitoxin_Phd/YefM"/>
</dbReference>
<dbReference type="AlphaFoldDB" id="A0A1F6TQL3"/>
<gene>
    <name evidence="3" type="ORF">A2637_02330</name>
</gene>
<comment type="function">
    <text evidence="2">Antitoxin component of a type II toxin-antitoxin (TA) system.</text>
</comment>
<comment type="caution">
    <text evidence="3">The sequence shown here is derived from an EMBL/GenBank/DDBJ whole genome shotgun (WGS) entry which is preliminary data.</text>
</comment>
<evidence type="ECO:0000313" key="4">
    <source>
        <dbReference type="Proteomes" id="UP000179360"/>
    </source>
</evidence>
<organism evidence="3 4">
    <name type="scientific">Candidatus Muproteobacteria bacterium RIFCSPHIGHO2_01_FULL_65_16</name>
    <dbReference type="NCBI Taxonomy" id="1817764"/>
    <lineage>
        <taxon>Bacteria</taxon>
        <taxon>Pseudomonadati</taxon>
        <taxon>Pseudomonadota</taxon>
        <taxon>Candidatus Muproteobacteria</taxon>
    </lineage>
</organism>
<evidence type="ECO:0000256" key="1">
    <source>
        <dbReference type="ARBA" id="ARBA00009981"/>
    </source>
</evidence>